<protein>
    <submittedName>
        <fullName evidence="2">Uncharacterized protein</fullName>
    </submittedName>
</protein>
<feature type="region of interest" description="Disordered" evidence="1">
    <location>
        <begin position="32"/>
        <end position="51"/>
    </location>
</feature>
<accession>A0A448WZV4</accession>
<comment type="caution">
    <text evidence="2">The sequence shown here is derived from an EMBL/GenBank/DDBJ whole genome shotgun (WGS) entry which is preliminary data.</text>
</comment>
<sequence length="99" mass="10346">VEPVTRLTSSTNVAATATDGCFGGSSSAHSFVQTNGYQQPPGIPDSQSQTSLTSGYASCLPANVQCHQHQHQQSQQQPCVSSMCTSTVILPLPPTSTRP</sequence>
<name>A0A448WZV4_9PLAT</name>
<dbReference type="AlphaFoldDB" id="A0A448WZV4"/>
<keyword evidence="3" id="KW-1185">Reference proteome</keyword>
<proteinExistence type="predicted"/>
<evidence type="ECO:0000313" key="3">
    <source>
        <dbReference type="Proteomes" id="UP000784294"/>
    </source>
</evidence>
<organism evidence="2 3">
    <name type="scientific">Protopolystoma xenopodis</name>
    <dbReference type="NCBI Taxonomy" id="117903"/>
    <lineage>
        <taxon>Eukaryota</taxon>
        <taxon>Metazoa</taxon>
        <taxon>Spiralia</taxon>
        <taxon>Lophotrochozoa</taxon>
        <taxon>Platyhelminthes</taxon>
        <taxon>Monogenea</taxon>
        <taxon>Polyopisthocotylea</taxon>
        <taxon>Polystomatidea</taxon>
        <taxon>Polystomatidae</taxon>
        <taxon>Protopolystoma</taxon>
    </lineage>
</organism>
<evidence type="ECO:0000256" key="1">
    <source>
        <dbReference type="SAM" id="MobiDB-lite"/>
    </source>
</evidence>
<evidence type="ECO:0000313" key="2">
    <source>
        <dbReference type="EMBL" id="VEL24318.1"/>
    </source>
</evidence>
<gene>
    <name evidence="2" type="ORF">PXEA_LOCUS17758</name>
</gene>
<dbReference type="EMBL" id="CAAALY010067114">
    <property type="protein sequence ID" value="VEL24318.1"/>
    <property type="molecule type" value="Genomic_DNA"/>
</dbReference>
<feature type="non-terminal residue" evidence="2">
    <location>
        <position position="1"/>
    </location>
</feature>
<reference evidence="2" key="1">
    <citation type="submission" date="2018-11" db="EMBL/GenBank/DDBJ databases">
        <authorList>
            <consortium name="Pathogen Informatics"/>
        </authorList>
    </citation>
    <scope>NUCLEOTIDE SEQUENCE</scope>
</reference>
<dbReference type="Proteomes" id="UP000784294">
    <property type="component" value="Unassembled WGS sequence"/>
</dbReference>